<keyword evidence="3" id="KW-1185">Reference proteome</keyword>
<sequence>MSSRRSVSTLQHTSHLSTNGSSSSCSSISSKRPLLPRSQISSLSLPPLAHPISQRNSFSSTSASSSTYIPKKPNLSSSSLIQSIQRRQSSIFSKSKQQQEKENKMSASEESIPQIIIDTRNAASGVTGESVEPRQTLPTEDMEPDTSKSIPLPPNRQKLIDDVIALYSCQPTVERVARYAPACVYDDQFVYANDRYKMAGQWFGLPKLFPQSDNLGYEIVKNDDTLIQFKNKQRWHFHLIPKTATINALVSIVLDPATKDSDFPLILYHKDQANEKDYSHEGFGFNFKKTQADLVMKFMGDKEVKYFKGDENATKEPVKKYGSGTAEAPLATHV</sequence>
<accession>A0AAX4K3J2</accession>
<dbReference type="PANTHER" id="PTHR34213:SF2">
    <property type="entry name" value="NUCLEAR TRANSPORT FACTOR 2 (NTF2) FAMILY PROTEIN"/>
    <property type="match status" value="1"/>
</dbReference>
<dbReference type="AlphaFoldDB" id="A0AAX4K3J2"/>
<dbReference type="PANTHER" id="PTHR34213">
    <property type="entry name" value="NUCLEAR TRANSPORT FACTOR 2 (NTF2) FAMILY PROTEIN"/>
    <property type="match status" value="1"/>
</dbReference>
<feature type="compositionally biased region" description="Low complexity" evidence="1">
    <location>
        <begin position="75"/>
        <end position="96"/>
    </location>
</feature>
<name>A0AAX4K3J2_9TREE</name>
<proteinExistence type="predicted"/>
<dbReference type="Proteomes" id="UP001355207">
    <property type="component" value="Chromosome 9"/>
</dbReference>
<feature type="compositionally biased region" description="Polar residues" evidence="1">
    <location>
        <begin position="1"/>
        <end position="13"/>
    </location>
</feature>
<evidence type="ECO:0000313" key="2">
    <source>
        <dbReference type="EMBL" id="WWC91653.1"/>
    </source>
</evidence>
<protein>
    <submittedName>
        <fullName evidence="2">Uncharacterized protein</fullName>
    </submittedName>
</protein>
<dbReference type="PROSITE" id="PS51257">
    <property type="entry name" value="PROKAR_LIPOPROTEIN"/>
    <property type="match status" value="1"/>
</dbReference>
<reference evidence="2 3" key="1">
    <citation type="submission" date="2024-01" db="EMBL/GenBank/DDBJ databases">
        <title>Comparative genomics of Cryptococcus and Kwoniella reveals pathogenesis evolution and contrasting modes of karyotype evolution via chromosome fusion or intercentromeric recombination.</title>
        <authorList>
            <person name="Coelho M.A."/>
            <person name="David-Palma M."/>
            <person name="Shea T."/>
            <person name="Bowers K."/>
            <person name="McGinley-Smith S."/>
            <person name="Mohammad A.W."/>
            <person name="Gnirke A."/>
            <person name="Yurkov A.M."/>
            <person name="Nowrousian M."/>
            <person name="Sun S."/>
            <person name="Cuomo C.A."/>
            <person name="Heitman J."/>
        </authorList>
    </citation>
    <scope>NUCLEOTIDE SEQUENCE [LARGE SCALE GENOMIC DNA]</scope>
    <source>
        <strain evidence="2 3">CBS 6074</strain>
    </source>
</reference>
<feature type="compositionally biased region" description="Low complexity" evidence="1">
    <location>
        <begin position="53"/>
        <end position="66"/>
    </location>
</feature>
<gene>
    <name evidence="2" type="ORF">L201_006599</name>
</gene>
<dbReference type="GeneID" id="91097268"/>
<organism evidence="2 3">
    <name type="scientific">Kwoniella dendrophila CBS 6074</name>
    <dbReference type="NCBI Taxonomy" id="1295534"/>
    <lineage>
        <taxon>Eukaryota</taxon>
        <taxon>Fungi</taxon>
        <taxon>Dikarya</taxon>
        <taxon>Basidiomycota</taxon>
        <taxon>Agaricomycotina</taxon>
        <taxon>Tremellomycetes</taxon>
        <taxon>Tremellales</taxon>
        <taxon>Cryptococcaceae</taxon>
        <taxon>Kwoniella</taxon>
    </lineage>
</organism>
<feature type="compositionally biased region" description="Low complexity" evidence="1">
    <location>
        <begin position="14"/>
        <end position="30"/>
    </location>
</feature>
<dbReference type="EMBL" id="CP144106">
    <property type="protein sequence ID" value="WWC91653.1"/>
    <property type="molecule type" value="Genomic_DNA"/>
</dbReference>
<dbReference type="RefSeq" id="XP_066078415.1">
    <property type="nucleotide sequence ID" value="XM_066222318.1"/>
</dbReference>
<evidence type="ECO:0000256" key="1">
    <source>
        <dbReference type="SAM" id="MobiDB-lite"/>
    </source>
</evidence>
<feature type="region of interest" description="Disordered" evidence="1">
    <location>
        <begin position="1"/>
        <end position="154"/>
    </location>
</feature>
<evidence type="ECO:0000313" key="3">
    <source>
        <dbReference type="Proteomes" id="UP001355207"/>
    </source>
</evidence>